<name>A0ABR3GI05_9PEZI</name>
<keyword evidence="3" id="KW-1185">Reference proteome</keyword>
<dbReference type="EMBL" id="JBBBZM010000067">
    <property type="protein sequence ID" value="KAL0635535.1"/>
    <property type="molecule type" value="Genomic_DNA"/>
</dbReference>
<sequence length="176" mass="19398">MTSTSRSSRDESSGATDEGVVTSSSNDHEGLTTLDGRRRVTLVTLVLVDSERFTGDGRLINLEERVIGNNTTISRNDSSLDESLERVPLLNRSQQNRLTSSIWRISPGTTWGASISKRRPSRRTTAFRARVFFNSSTIEPAWYSCTKPTQALSSKRAQMTPKSTQSSRPAARMAAA</sequence>
<feature type="compositionally biased region" description="Polar residues" evidence="1">
    <location>
        <begin position="151"/>
        <end position="168"/>
    </location>
</feature>
<accession>A0ABR3GI05</accession>
<gene>
    <name evidence="2" type="ORF">Q9L58_005466</name>
</gene>
<evidence type="ECO:0000313" key="2">
    <source>
        <dbReference type="EMBL" id="KAL0635535.1"/>
    </source>
</evidence>
<comment type="caution">
    <text evidence="2">The sequence shown here is derived from an EMBL/GenBank/DDBJ whole genome shotgun (WGS) entry which is preliminary data.</text>
</comment>
<organism evidence="2 3">
    <name type="scientific">Discina gigas</name>
    <dbReference type="NCBI Taxonomy" id="1032678"/>
    <lineage>
        <taxon>Eukaryota</taxon>
        <taxon>Fungi</taxon>
        <taxon>Dikarya</taxon>
        <taxon>Ascomycota</taxon>
        <taxon>Pezizomycotina</taxon>
        <taxon>Pezizomycetes</taxon>
        <taxon>Pezizales</taxon>
        <taxon>Discinaceae</taxon>
        <taxon>Discina</taxon>
    </lineage>
</organism>
<feature type="region of interest" description="Disordered" evidence="1">
    <location>
        <begin position="151"/>
        <end position="176"/>
    </location>
</feature>
<proteinExistence type="predicted"/>
<dbReference type="Proteomes" id="UP001447188">
    <property type="component" value="Unassembled WGS sequence"/>
</dbReference>
<evidence type="ECO:0000256" key="1">
    <source>
        <dbReference type="SAM" id="MobiDB-lite"/>
    </source>
</evidence>
<protein>
    <submittedName>
        <fullName evidence="2">Uncharacterized protein</fullName>
    </submittedName>
</protein>
<feature type="region of interest" description="Disordered" evidence="1">
    <location>
        <begin position="1"/>
        <end position="32"/>
    </location>
</feature>
<evidence type="ECO:0000313" key="3">
    <source>
        <dbReference type="Proteomes" id="UP001447188"/>
    </source>
</evidence>
<reference evidence="2 3" key="1">
    <citation type="submission" date="2024-02" db="EMBL/GenBank/DDBJ databases">
        <title>Discinaceae phylogenomics.</title>
        <authorList>
            <person name="Dirks A.C."/>
            <person name="James T.Y."/>
        </authorList>
    </citation>
    <scope>NUCLEOTIDE SEQUENCE [LARGE SCALE GENOMIC DNA]</scope>
    <source>
        <strain evidence="2 3">ACD0624</strain>
    </source>
</reference>